<proteinExistence type="predicted"/>
<protein>
    <submittedName>
        <fullName evidence="1">Uncharacterized protein</fullName>
    </submittedName>
</protein>
<dbReference type="AlphaFoldDB" id="A0A367IYZ0"/>
<evidence type="ECO:0000313" key="2">
    <source>
        <dbReference type="Proteomes" id="UP000252139"/>
    </source>
</evidence>
<gene>
    <name evidence="1" type="ORF">CU097_002830</name>
</gene>
<organism evidence="1 2">
    <name type="scientific">Rhizopus azygosporus</name>
    <name type="common">Rhizopus microsporus var. azygosporus</name>
    <dbReference type="NCBI Taxonomy" id="86630"/>
    <lineage>
        <taxon>Eukaryota</taxon>
        <taxon>Fungi</taxon>
        <taxon>Fungi incertae sedis</taxon>
        <taxon>Mucoromycota</taxon>
        <taxon>Mucoromycotina</taxon>
        <taxon>Mucoromycetes</taxon>
        <taxon>Mucorales</taxon>
        <taxon>Mucorineae</taxon>
        <taxon>Rhizopodaceae</taxon>
        <taxon>Rhizopus</taxon>
    </lineage>
</organism>
<keyword evidence="2" id="KW-1185">Reference proteome</keyword>
<dbReference type="EMBL" id="PJQL01002852">
    <property type="protein sequence ID" value="RCH82903.1"/>
    <property type="molecule type" value="Genomic_DNA"/>
</dbReference>
<dbReference type="OrthoDB" id="2289193at2759"/>
<comment type="caution">
    <text evidence="1">The sequence shown here is derived from an EMBL/GenBank/DDBJ whole genome shotgun (WGS) entry which is preliminary data.</text>
</comment>
<evidence type="ECO:0000313" key="1">
    <source>
        <dbReference type="EMBL" id="RCH82903.1"/>
    </source>
</evidence>
<reference evidence="1 2" key="1">
    <citation type="journal article" date="2018" name="G3 (Bethesda)">
        <title>Phylogenetic and Phylogenomic Definition of Rhizopus Species.</title>
        <authorList>
            <person name="Gryganskyi A.P."/>
            <person name="Golan J."/>
            <person name="Dolatabadi S."/>
            <person name="Mondo S."/>
            <person name="Robb S."/>
            <person name="Idnurm A."/>
            <person name="Muszewska A."/>
            <person name="Steczkiewicz K."/>
            <person name="Masonjones S."/>
            <person name="Liao H.L."/>
            <person name="Gajdeczka M.T."/>
            <person name="Anike F."/>
            <person name="Vuek A."/>
            <person name="Anishchenko I.M."/>
            <person name="Voigt K."/>
            <person name="de Hoog G.S."/>
            <person name="Smith M.E."/>
            <person name="Heitman J."/>
            <person name="Vilgalys R."/>
            <person name="Stajich J.E."/>
        </authorList>
    </citation>
    <scope>NUCLEOTIDE SEQUENCE [LARGE SCALE GENOMIC DNA]</scope>
    <source>
        <strain evidence="1 2">CBS 357.93</strain>
    </source>
</reference>
<accession>A0A367IYZ0</accession>
<dbReference type="Proteomes" id="UP000252139">
    <property type="component" value="Unassembled WGS sequence"/>
</dbReference>
<name>A0A367IYZ0_RHIAZ</name>
<feature type="non-terminal residue" evidence="1">
    <location>
        <position position="1"/>
    </location>
</feature>
<sequence>SQSKPNSEHKAYLVDFFDKNLSAVIQGAAENWTKSFEGLEIKKSRVTEFMKEECNLSIKVVTRHPVVRNSNATLEARAQYVEE</sequence>
<dbReference type="STRING" id="86630.A0A367IYZ0"/>